<evidence type="ECO:0000256" key="10">
    <source>
        <dbReference type="PIRSR" id="PIRSR000412-50"/>
    </source>
</evidence>
<keyword evidence="7 9" id="KW-0808">Transferase</keyword>
<reference evidence="12" key="2">
    <citation type="journal article" date="2021" name="PeerJ">
        <title>Extensive microbial diversity within the chicken gut microbiome revealed by metagenomics and culture.</title>
        <authorList>
            <person name="Gilroy R."/>
            <person name="Ravi A."/>
            <person name="Getino M."/>
            <person name="Pursley I."/>
            <person name="Horton D.L."/>
            <person name="Alikhan N.F."/>
            <person name="Baker D."/>
            <person name="Gharbi K."/>
            <person name="Hall N."/>
            <person name="Watson M."/>
            <person name="Adriaenssens E.M."/>
            <person name="Foster-Nyarko E."/>
            <person name="Jarju S."/>
            <person name="Secka A."/>
            <person name="Antonio M."/>
            <person name="Oren A."/>
            <person name="Chaudhuri R.R."/>
            <person name="La Ragione R."/>
            <person name="Hildebrand F."/>
            <person name="Pallen M.J."/>
        </authorList>
    </citation>
    <scope>NUCLEOTIDE SEQUENCE</scope>
    <source>
        <strain evidence="12">G3-4614</strain>
    </source>
</reference>
<dbReference type="HAMAP" id="MF_00051">
    <property type="entry name" value="SHMT"/>
    <property type="match status" value="1"/>
</dbReference>
<name>A0A9D9E3J5_9BACT</name>
<reference evidence="12" key="1">
    <citation type="submission" date="2020-10" db="EMBL/GenBank/DDBJ databases">
        <authorList>
            <person name="Gilroy R."/>
        </authorList>
    </citation>
    <scope>NUCLEOTIDE SEQUENCE</scope>
    <source>
        <strain evidence="12">G3-4614</strain>
    </source>
</reference>
<evidence type="ECO:0000259" key="11">
    <source>
        <dbReference type="Pfam" id="PF00464"/>
    </source>
</evidence>
<feature type="binding site" evidence="9">
    <location>
        <begin position="117"/>
        <end position="119"/>
    </location>
    <ligand>
        <name>(6S)-5,6,7,8-tetrahydrofolate</name>
        <dbReference type="ChEBI" id="CHEBI:57453"/>
    </ligand>
</feature>
<dbReference type="PANTHER" id="PTHR11680">
    <property type="entry name" value="SERINE HYDROXYMETHYLTRANSFERASE"/>
    <property type="match status" value="1"/>
</dbReference>
<feature type="binding site" evidence="9">
    <location>
        <begin position="363"/>
        <end position="365"/>
    </location>
    <ligand>
        <name>(6S)-5,6,7,8-tetrahydrofolate</name>
        <dbReference type="ChEBI" id="CHEBI:57453"/>
    </ligand>
</feature>
<dbReference type="AlphaFoldDB" id="A0A9D9E3J5"/>
<comment type="catalytic activity">
    <reaction evidence="9">
        <text>(6R)-5,10-methylene-5,6,7,8-tetrahydrofolate + glycine + H2O = (6S)-5,6,7,8-tetrahydrofolate + L-serine</text>
        <dbReference type="Rhea" id="RHEA:15481"/>
        <dbReference type="ChEBI" id="CHEBI:15377"/>
        <dbReference type="ChEBI" id="CHEBI:15636"/>
        <dbReference type="ChEBI" id="CHEBI:33384"/>
        <dbReference type="ChEBI" id="CHEBI:57305"/>
        <dbReference type="ChEBI" id="CHEBI:57453"/>
        <dbReference type="EC" id="2.1.2.1"/>
    </reaction>
</comment>
<evidence type="ECO:0000313" key="13">
    <source>
        <dbReference type="Proteomes" id="UP000823636"/>
    </source>
</evidence>
<keyword evidence="6 9" id="KW-0554">One-carbon metabolism</keyword>
<dbReference type="PIRSF" id="PIRSF000412">
    <property type="entry name" value="SHMT"/>
    <property type="match status" value="1"/>
</dbReference>
<feature type="site" description="Plays an important role in substrate specificity" evidence="9">
    <location>
        <position position="221"/>
    </location>
</feature>
<comment type="caution">
    <text evidence="12">The sequence shown here is derived from an EMBL/GenBank/DDBJ whole genome shotgun (WGS) entry which is preliminary data.</text>
</comment>
<proteinExistence type="inferred from homology"/>
<dbReference type="GO" id="GO:0005829">
    <property type="term" value="C:cytosol"/>
    <property type="evidence" value="ECO:0007669"/>
    <property type="project" value="TreeGrafter"/>
</dbReference>
<dbReference type="NCBIfam" id="NF000586">
    <property type="entry name" value="PRK00011.1"/>
    <property type="match status" value="1"/>
</dbReference>
<comment type="subunit">
    <text evidence="4 9">Homodimer.</text>
</comment>
<dbReference type="Proteomes" id="UP000823636">
    <property type="component" value="Unassembled WGS sequence"/>
</dbReference>
<dbReference type="SUPFAM" id="SSF53383">
    <property type="entry name" value="PLP-dependent transferases"/>
    <property type="match status" value="1"/>
</dbReference>
<evidence type="ECO:0000256" key="1">
    <source>
        <dbReference type="ARBA" id="ARBA00001933"/>
    </source>
</evidence>
<feature type="modified residue" description="N6-(pyridoxal phosphate)lysine" evidence="9 10">
    <location>
        <position position="222"/>
    </location>
</feature>
<organism evidence="12 13">
    <name type="scientific">Candidatus Caccoplasma merdipullorum</name>
    <dbReference type="NCBI Taxonomy" id="2840718"/>
    <lineage>
        <taxon>Bacteria</taxon>
        <taxon>Pseudomonadati</taxon>
        <taxon>Bacteroidota</taxon>
        <taxon>Bacteroidia</taxon>
        <taxon>Bacteroidales</taxon>
        <taxon>Bacteroidaceae</taxon>
        <taxon>Bacteroidaceae incertae sedis</taxon>
        <taxon>Candidatus Caccoplasma</taxon>
    </lineage>
</organism>
<dbReference type="EMBL" id="JADIMW010000024">
    <property type="protein sequence ID" value="MBO8437728.1"/>
    <property type="molecule type" value="Genomic_DNA"/>
</dbReference>
<dbReference type="GO" id="GO:0035999">
    <property type="term" value="P:tetrahydrofolate interconversion"/>
    <property type="evidence" value="ECO:0007669"/>
    <property type="project" value="UniProtKB-UniRule"/>
</dbReference>
<dbReference type="FunFam" id="3.40.640.10:FF:000001">
    <property type="entry name" value="Serine hydroxymethyltransferase"/>
    <property type="match status" value="1"/>
</dbReference>
<dbReference type="CDD" id="cd00378">
    <property type="entry name" value="SHMT"/>
    <property type="match status" value="1"/>
</dbReference>
<dbReference type="InterPro" id="IPR015421">
    <property type="entry name" value="PyrdxlP-dep_Trfase_major"/>
</dbReference>
<evidence type="ECO:0000256" key="4">
    <source>
        <dbReference type="ARBA" id="ARBA00011738"/>
    </source>
</evidence>
<sequence>MERDKKIFDIIERERERQMKGIELIASENFVSEQVMQAMGSCLTNKYAEGYPGKRYYGGCEVVDESEQLAIDRLKELFGAEWVNVQPHSGAQANMAVFMSVLKPGDKFLGLNLSHGGHLSHGSPVNFSGVMFQALEYGVKEDTGYVDYDMMEEVALKERPKLLIGGASAYSREWDYARMRQIADKIGAIFMIDMAHPAGLIAAGLLDNPLKYAHIVTSTTHKTLRGPRGGIILIGKDFDNPWGKTTPKGEIKKMSALLDSAVFPGVQGGPLEHVIAAKAVAFGEALQPSYKEYQTQVKKNAACMAKAFIDKGYKIISGGTDNHCMLIDLRTKFPELTGKVAERVLVSADITVNKNMVPFDSRSPFLTSGIRIGTPAITTRGAKEDLMLKIVELIDTVLSSPEDENVIKSVKAEVNKTMKDYPLFAY</sequence>
<evidence type="ECO:0000256" key="5">
    <source>
        <dbReference type="ARBA" id="ARBA00022490"/>
    </source>
</evidence>
<dbReference type="InterPro" id="IPR015424">
    <property type="entry name" value="PyrdxlP-dep_Trfase"/>
</dbReference>
<evidence type="ECO:0000256" key="9">
    <source>
        <dbReference type="HAMAP-Rule" id="MF_00051"/>
    </source>
</evidence>
<evidence type="ECO:0000256" key="8">
    <source>
        <dbReference type="ARBA" id="ARBA00022898"/>
    </source>
</evidence>
<comment type="pathway">
    <text evidence="9">One-carbon metabolism; tetrahydrofolate interconversion.</text>
</comment>
<dbReference type="Gene3D" id="3.90.1150.10">
    <property type="entry name" value="Aspartate Aminotransferase, domain 1"/>
    <property type="match status" value="1"/>
</dbReference>
<dbReference type="GO" id="GO:0030170">
    <property type="term" value="F:pyridoxal phosphate binding"/>
    <property type="evidence" value="ECO:0007669"/>
    <property type="project" value="UniProtKB-UniRule"/>
</dbReference>
<dbReference type="EC" id="2.1.2.1" evidence="9"/>
<evidence type="ECO:0000256" key="3">
    <source>
        <dbReference type="ARBA" id="ARBA00006376"/>
    </source>
</evidence>
<dbReference type="GO" id="GO:0019264">
    <property type="term" value="P:glycine biosynthetic process from serine"/>
    <property type="evidence" value="ECO:0007669"/>
    <property type="project" value="UniProtKB-UniRule"/>
</dbReference>
<dbReference type="GO" id="GO:0004372">
    <property type="term" value="F:glycine hydroxymethyltransferase activity"/>
    <property type="evidence" value="ECO:0007669"/>
    <property type="project" value="UniProtKB-UniRule"/>
</dbReference>
<dbReference type="Gene3D" id="3.40.640.10">
    <property type="entry name" value="Type I PLP-dependent aspartate aminotransferase-like (Major domain)"/>
    <property type="match status" value="1"/>
</dbReference>
<feature type="binding site" evidence="9">
    <location>
        <position position="113"/>
    </location>
    <ligand>
        <name>(6S)-5,6,7,8-tetrahydrofolate</name>
        <dbReference type="ChEBI" id="CHEBI:57453"/>
    </ligand>
</feature>
<evidence type="ECO:0000256" key="6">
    <source>
        <dbReference type="ARBA" id="ARBA00022563"/>
    </source>
</evidence>
<evidence type="ECO:0000256" key="2">
    <source>
        <dbReference type="ARBA" id="ARBA00004496"/>
    </source>
</evidence>
<dbReference type="Pfam" id="PF00464">
    <property type="entry name" value="SHMT"/>
    <property type="match status" value="1"/>
</dbReference>
<comment type="similarity">
    <text evidence="3 9">Belongs to the SHMT family.</text>
</comment>
<dbReference type="InterPro" id="IPR001085">
    <property type="entry name" value="Ser_HO-MeTrfase"/>
</dbReference>
<keyword evidence="9" id="KW-0028">Amino-acid biosynthesis</keyword>
<comment type="cofactor">
    <cofactor evidence="1 9 10">
        <name>pyridoxal 5'-phosphate</name>
        <dbReference type="ChEBI" id="CHEBI:597326"/>
    </cofactor>
</comment>
<dbReference type="InterPro" id="IPR039429">
    <property type="entry name" value="SHMT-like_dom"/>
</dbReference>
<dbReference type="PROSITE" id="PS00096">
    <property type="entry name" value="SHMT"/>
    <property type="match status" value="1"/>
</dbReference>
<dbReference type="PANTHER" id="PTHR11680:SF35">
    <property type="entry name" value="SERINE HYDROXYMETHYLTRANSFERASE 1"/>
    <property type="match status" value="1"/>
</dbReference>
<evidence type="ECO:0000313" key="12">
    <source>
        <dbReference type="EMBL" id="MBO8437728.1"/>
    </source>
</evidence>
<evidence type="ECO:0000256" key="7">
    <source>
        <dbReference type="ARBA" id="ARBA00022679"/>
    </source>
</evidence>
<keyword evidence="8 9" id="KW-0663">Pyridoxal phosphate</keyword>
<gene>
    <name evidence="9" type="primary">glyA</name>
    <name evidence="12" type="ORF">IAC54_02370</name>
</gene>
<comment type="subcellular location">
    <subcellularLocation>
        <location evidence="2 9">Cytoplasm</location>
    </subcellularLocation>
</comment>
<dbReference type="InterPro" id="IPR019798">
    <property type="entry name" value="Ser_HO-MeTrfase_PLP_BS"/>
</dbReference>
<dbReference type="InterPro" id="IPR049943">
    <property type="entry name" value="Ser_HO-MeTrfase-like"/>
</dbReference>
<comment type="function">
    <text evidence="9">Catalyzes the reversible interconversion of serine and glycine with tetrahydrofolate (THF) serving as the one-carbon carrier. This reaction serves as the major source of one-carbon groups required for the biosynthesis of purines, thymidylate, methionine, and other important biomolecules. Also exhibits THF-independent aldolase activity toward beta-hydroxyamino acids, producing glycine and aldehydes, via a retro-aldol mechanism.</text>
</comment>
<accession>A0A9D9E3J5</accession>
<keyword evidence="5 9" id="KW-0963">Cytoplasm</keyword>
<feature type="domain" description="Serine hydroxymethyltransferase-like" evidence="11">
    <location>
        <begin position="2"/>
        <end position="394"/>
    </location>
</feature>
<comment type="pathway">
    <text evidence="9">Amino-acid biosynthesis; glycine biosynthesis; glycine from L-serine: step 1/1.</text>
</comment>
<protein>
    <recommendedName>
        <fullName evidence="9">Serine hydroxymethyltransferase</fullName>
        <shortName evidence="9">SHMT</shortName>
        <shortName evidence="9">Serine methylase</shortName>
        <ecNumber evidence="9">2.1.2.1</ecNumber>
    </recommendedName>
</protein>
<dbReference type="InterPro" id="IPR015422">
    <property type="entry name" value="PyrdxlP-dep_Trfase_small"/>
</dbReference>
<comment type="caution">
    <text evidence="9">Lacks conserved residue(s) required for the propagation of feature annotation.</text>
</comment>